<reference evidence="6" key="1">
    <citation type="journal article" date="2019" name="Int. J. Syst. Evol. Microbiol.">
        <title>The Global Catalogue of Microorganisms (GCM) 10K type strain sequencing project: providing services to taxonomists for standard genome sequencing and annotation.</title>
        <authorList>
            <consortium name="The Broad Institute Genomics Platform"/>
            <consortium name="The Broad Institute Genome Sequencing Center for Infectious Disease"/>
            <person name="Wu L."/>
            <person name="Ma J."/>
        </authorList>
    </citation>
    <scope>NUCLEOTIDE SEQUENCE [LARGE SCALE GENOMIC DNA]</scope>
    <source>
        <strain evidence="6">CGMCC 4.7466</strain>
    </source>
</reference>
<dbReference type="RefSeq" id="WP_377069539.1">
    <property type="nucleotide sequence ID" value="NZ_JBHSJJ010000032.1"/>
</dbReference>
<comment type="similarity">
    <text evidence="1">Belongs to the 'phage' integrase family.</text>
</comment>
<organism evidence="5 6">
    <name type="scientific">Negadavirga shengliensis</name>
    <dbReference type="NCBI Taxonomy" id="1389218"/>
    <lineage>
        <taxon>Bacteria</taxon>
        <taxon>Pseudomonadati</taxon>
        <taxon>Bacteroidota</taxon>
        <taxon>Cytophagia</taxon>
        <taxon>Cytophagales</taxon>
        <taxon>Cyclobacteriaceae</taxon>
        <taxon>Negadavirga</taxon>
    </lineage>
</organism>
<evidence type="ECO:0000313" key="6">
    <source>
        <dbReference type="Proteomes" id="UP001595818"/>
    </source>
</evidence>
<proteinExistence type="inferred from homology"/>
<dbReference type="InterPro" id="IPR011010">
    <property type="entry name" value="DNA_brk_join_enz"/>
</dbReference>
<keyword evidence="3" id="KW-0233">DNA recombination</keyword>
<dbReference type="Pfam" id="PF00589">
    <property type="entry name" value="Phage_integrase"/>
    <property type="match status" value="1"/>
</dbReference>
<keyword evidence="2" id="KW-0238">DNA-binding</keyword>
<dbReference type="PROSITE" id="PS51898">
    <property type="entry name" value="TYR_RECOMBINASE"/>
    <property type="match status" value="1"/>
</dbReference>
<protein>
    <submittedName>
        <fullName evidence="5">Tyrosine-type recombinase/integrase</fullName>
    </submittedName>
</protein>
<comment type="caution">
    <text evidence="5">The sequence shown here is derived from an EMBL/GenBank/DDBJ whole genome shotgun (WGS) entry which is preliminary data.</text>
</comment>
<dbReference type="EMBL" id="JBHSJJ010000032">
    <property type="protein sequence ID" value="MFC4875073.1"/>
    <property type="molecule type" value="Genomic_DNA"/>
</dbReference>
<accession>A0ABV9T8E4</accession>
<dbReference type="InterPro" id="IPR002104">
    <property type="entry name" value="Integrase_catalytic"/>
</dbReference>
<feature type="domain" description="Tyr recombinase" evidence="4">
    <location>
        <begin position="112"/>
        <end position="315"/>
    </location>
</feature>
<sequence>MNRKEEKEMARIYYSLFGPFIVKFIALKNSLGYKYKDAGRTFSHLDTLALKNNLSEVAITKELAEEHGLKRPNETEKTRYNRVQLLGQFAQFLCDIGIRSYIPRLPKSHSMFTPYIFSSDEMHSIFKECDALAPSVRHRNSAVFAIPFLIRLLYGTGIRIGEALYLSTGDIHPEEGYLIVRDTKNGKDRLIPFSGSMRTVCENYLMYRALFPGAHKNDRLLILPDGRLLEQSVAYRWFRKIIWSAGISHGGRGKGPRLHDLRHTFSVHSLASMAREGLDMYHSLPLLSTYLGHQSLGATDGYVRLTAEMYPDLLKRSGIVIANVFPVFKTESDDDQDH</sequence>
<dbReference type="SUPFAM" id="SSF56349">
    <property type="entry name" value="DNA breaking-rejoining enzymes"/>
    <property type="match status" value="1"/>
</dbReference>
<dbReference type="Proteomes" id="UP001595818">
    <property type="component" value="Unassembled WGS sequence"/>
</dbReference>
<dbReference type="Gene3D" id="1.10.443.10">
    <property type="entry name" value="Intergrase catalytic core"/>
    <property type="match status" value="1"/>
</dbReference>
<dbReference type="InterPro" id="IPR013762">
    <property type="entry name" value="Integrase-like_cat_sf"/>
</dbReference>
<dbReference type="InterPro" id="IPR050090">
    <property type="entry name" value="Tyrosine_recombinase_XerCD"/>
</dbReference>
<evidence type="ECO:0000259" key="4">
    <source>
        <dbReference type="PROSITE" id="PS51898"/>
    </source>
</evidence>
<dbReference type="PANTHER" id="PTHR30349:SF41">
    <property type="entry name" value="INTEGRASE_RECOMBINASE PROTEIN MJ0367-RELATED"/>
    <property type="match status" value="1"/>
</dbReference>
<name>A0ABV9T8E4_9BACT</name>
<evidence type="ECO:0000313" key="5">
    <source>
        <dbReference type="EMBL" id="MFC4875073.1"/>
    </source>
</evidence>
<dbReference type="PANTHER" id="PTHR30349">
    <property type="entry name" value="PHAGE INTEGRASE-RELATED"/>
    <property type="match status" value="1"/>
</dbReference>
<evidence type="ECO:0000256" key="1">
    <source>
        <dbReference type="ARBA" id="ARBA00008857"/>
    </source>
</evidence>
<evidence type="ECO:0000256" key="2">
    <source>
        <dbReference type="ARBA" id="ARBA00023125"/>
    </source>
</evidence>
<evidence type="ECO:0000256" key="3">
    <source>
        <dbReference type="ARBA" id="ARBA00023172"/>
    </source>
</evidence>
<gene>
    <name evidence="5" type="ORF">ACFPFU_25460</name>
</gene>
<keyword evidence="6" id="KW-1185">Reference proteome</keyword>